<proteinExistence type="predicted"/>
<organism evidence="1">
    <name type="scientific">Pseudomonas aeruginosa</name>
    <dbReference type="NCBI Taxonomy" id="287"/>
    <lineage>
        <taxon>Bacteria</taxon>
        <taxon>Pseudomonadati</taxon>
        <taxon>Pseudomonadota</taxon>
        <taxon>Gammaproteobacteria</taxon>
        <taxon>Pseudomonadales</taxon>
        <taxon>Pseudomonadaceae</taxon>
        <taxon>Pseudomonas</taxon>
    </lineage>
</organism>
<evidence type="ECO:0000313" key="1">
    <source>
        <dbReference type="EMBL" id="AMP35779.1"/>
    </source>
</evidence>
<dbReference type="EMBL" id="KU254577">
    <property type="protein sequence ID" value="AMP35779.1"/>
    <property type="molecule type" value="Genomic_DNA"/>
</dbReference>
<dbReference type="RefSeq" id="WP_023662043.1">
    <property type="nucleotide sequence ID" value="NZ_KU254577.1"/>
</dbReference>
<accession>A0A3G1DH21</accession>
<dbReference type="AlphaFoldDB" id="A0A3G1DH21"/>
<sequence>MVTHYEIGPDQVACGRNNHNLVSITKPNGVTCKTCRSTEAHRAALAAAPAEMAEPKAAVGLQIIKSIRAAVRHDAGLRQSRLSWKEAWRLRLTMLGPGNRLPRGFEQQPFTKLFRPLQDELPQY</sequence>
<geneLocation type="plasmid" evidence="1">
    <name>pHN39-SIM</name>
</geneLocation>
<protein>
    <submittedName>
        <fullName evidence="1">Uncharacterized protein</fullName>
    </submittedName>
</protein>
<name>A0A3G1DH21_PSEAI</name>
<keyword evidence="1" id="KW-0614">Plasmid</keyword>
<reference evidence="1" key="1">
    <citation type="submission" date="2015-12" db="EMBL/GenBank/DDBJ databases">
        <title>The first report of fully sequenced SIM-encoding plasmid pHN39-SIM.</title>
        <authorList>
            <person name="Sun F."/>
            <person name="Zhou D."/>
            <person name="Wang Q."/>
            <person name="Feng J."/>
            <person name="Feng W."/>
            <person name="Luo W."/>
            <person name="Zhang D."/>
            <person name="Chen Y."/>
            <person name="Qiu X."/>
            <person name="Yin Z."/>
            <person name="Chen W."/>
            <person name="Xia P."/>
        </authorList>
    </citation>
    <scope>NUCLEOTIDE SEQUENCE</scope>
    <source>
        <strain evidence="1">HN39</strain>
        <plasmid evidence="1">pHN39-SIM</plasmid>
    </source>
</reference>